<dbReference type="Gene3D" id="2.40.240.10">
    <property type="entry name" value="Ribosomal Protein L25, Chain P"/>
    <property type="match status" value="1"/>
</dbReference>
<keyword evidence="10" id="KW-1185">Reference proteome</keyword>
<evidence type="ECO:0000313" key="9">
    <source>
        <dbReference type="EMBL" id="MBM7573150.1"/>
    </source>
</evidence>
<accession>A0ABS2N5J4</accession>
<comment type="similarity">
    <text evidence="5">Belongs to the bacterial ribosomal protein bL25 family. CTC subfamily.</text>
</comment>
<feature type="domain" description="Large ribosomal subunit protein bL25 L25" evidence="7">
    <location>
        <begin position="5"/>
        <end position="91"/>
    </location>
</feature>
<dbReference type="RefSeq" id="WP_204501816.1">
    <property type="nucleotide sequence ID" value="NZ_JAFBDR010000027.1"/>
</dbReference>
<dbReference type="PANTHER" id="PTHR33284">
    <property type="entry name" value="RIBOSOMAL PROTEIN L25/GLN-TRNA SYNTHETASE, ANTI-CODON-BINDING DOMAIN-CONTAINING PROTEIN"/>
    <property type="match status" value="1"/>
</dbReference>
<dbReference type="InterPro" id="IPR011035">
    <property type="entry name" value="Ribosomal_bL25/Gln-tRNA_synth"/>
</dbReference>
<dbReference type="Gene3D" id="2.170.120.20">
    <property type="entry name" value="Ribosomal protein L25, beta domain"/>
    <property type="match status" value="1"/>
</dbReference>
<keyword evidence="2 5" id="KW-0694">RNA-binding</keyword>
<dbReference type="PANTHER" id="PTHR33284:SF1">
    <property type="entry name" value="RIBOSOMAL PROTEIN L25_GLN-TRNA SYNTHETASE, ANTI-CODON-BINDING DOMAIN-CONTAINING PROTEIN"/>
    <property type="match status" value="1"/>
</dbReference>
<evidence type="ECO:0000256" key="3">
    <source>
        <dbReference type="ARBA" id="ARBA00022980"/>
    </source>
</evidence>
<dbReference type="InterPro" id="IPR020057">
    <property type="entry name" value="Ribosomal_bL25_b-dom"/>
</dbReference>
<evidence type="ECO:0000259" key="7">
    <source>
        <dbReference type="Pfam" id="PF01386"/>
    </source>
</evidence>
<dbReference type="GO" id="GO:0005840">
    <property type="term" value="C:ribosome"/>
    <property type="evidence" value="ECO:0007669"/>
    <property type="project" value="UniProtKB-KW"/>
</dbReference>
<dbReference type="Pfam" id="PF01386">
    <property type="entry name" value="Ribosomal_L25p"/>
    <property type="match status" value="1"/>
</dbReference>
<evidence type="ECO:0000256" key="2">
    <source>
        <dbReference type="ARBA" id="ARBA00022884"/>
    </source>
</evidence>
<organism evidence="9 10">
    <name type="scientific">Aquibacillus albus</name>
    <dbReference type="NCBI Taxonomy" id="1168171"/>
    <lineage>
        <taxon>Bacteria</taxon>
        <taxon>Bacillati</taxon>
        <taxon>Bacillota</taxon>
        <taxon>Bacilli</taxon>
        <taxon>Bacillales</taxon>
        <taxon>Bacillaceae</taxon>
        <taxon>Aquibacillus</taxon>
    </lineage>
</organism>
<sequence length="208" mass="23272">MTVKLKADKREDLKKSYTKEIREAGLIPAVVYGHNKDPKTISVNSLELLKTVREEGKNAIISLVVDGESVDVMLHDYQVDPLKDELLHADFYVVNMAQEMDVEVSIHLEGEAQGVKDGGILQQPFHDLAVRAKPGNIPEYITVDVSNLEIGDSIEVADLKVNKDYQILEDENTTIVTISPPEADTTEEDDTEEEAEPEVINQKEEEEE</sequence>
<comment type="caution">
    <text evidence="9">The sequence shown here is derived from an EMBL/GenBank/DDBJ whole genome shotgun (WGS) entry which is preliminary data.</text>
</comment>
<evidence type="ECO:0000256" key="5">
    <source>
        <dbReference type="HAMAP-Rule" id="MF_01334"/>
    </source>
</evidence>
<feature type="compositionally biased region" description="Acidic residues" evidence="6">
    <location>
        <begin position="184"/>
        <end position="197"/>
    </location>
</feature>
<dbReference type="InterPro" id="IPR020056">
    <property type="entry name" value="Rbsml_bL25/Gln-tRNA_synth_N"/>
</dbReference>
<dbReference type="CDD" id="cd00495">
    <property type="entry name" value="Ribosomal_L25_TL5_CTC"/>
    <property type="match status" value="1"/>
</dbReference>
<dbReference type="Proteomes" id="UP001296943">
    <property type="component" value="Unassembled WGS sequence"/>
</dbReference>
<keyword evidence="3 5" id="KW-0689">Ribosomal protein</keyword>
<evidence type="ECO:0000259" key="8">
    <source>
        <dbReference type="Pfam" id="PF14693"/>
    </source>
</evidence>
<dbReference type="HAMAP" id="MF_01334">
    <property type="entry name" value="Ribosomal_bL25_CTC"/>
    <property type="match status" value="1"/>
</dbReference>
<keyword evidence="4 5" id="KW-0687">Ribonucleoprotein</keyword>
<evidence type="ECO:0000256" key="1">
    <source>
        <dbReference type="ARBA" id="ARBA00022730"/>
    </source>
</evidence>
<dbReference type="EMBL" id="JAFBDR010000027">
    <property type="protein sequence ID" value="MBM7573150.1"/>
    <property type="molecule type" value="Genomic_DNA"/>
</dbReference>
<keyword evidence="1 5" id="KW-0699">rRNA-binding</keyword>
<comment type="function">
    <text evidence="5">This is one of the proteins that binds to the 5S RNA in the ribosome where it forms part of the central protuberance.</text>
</comment>
<dbReference type="NCBIfam" id="NF004133">
    <property type="entry name" value="PRK05618.2-4"/>
    <property type="match status" value="1"/>
</dbReference>
<comment type="subunit">
    <text evidence="5">Part of the 50S ribosomal subunit; part of the 5S rRNA/L5/L18/L25 subcomplex. Contacts the 5S rRNA. Binds to the 5S rRNA independently of L5 and L18.</text>
</comment>
<proteinExistence type="inferred from homology"/>
<dbReference type="NCBIfam" id="TIGR00731">
    <property type="entry name" value="bL25_bact_ctc"/>
    <property type="match status" value="1"/>
</dbReference>
<evidence type="ECO:0000256" key="6">
    <source>
        <dbReference type="SAM" id="MobiDB-lite"/>
    </source>
</evidence>
<evidence type="ECO:0000256" key="4">
    <source>
        <dbReference type="ARBA" id="ARBA00023274"/>
    </source>
</evidence>
<name>A0ABS2N5J4_9BACI</name>
<gene>
    <name evidence="5" type="primary">rplY</name>
    <name evidence="5" type="synonym">ctc</name>
    <name evidence="9" type="ORF">JOC48_003699</name>
</gene>
<dbReference type="Pfam" id="PF14693">
    <property type="entry name" value="Ribosomal_TL5_C"/>
    <property type="match status" value="1"/>
</dbReference>
<evidence type="ECO:0000313" key="10">
    <source>
        <dbReference type="Proteomes" id="UP001296943"/>
    </source>
</evidence>
<dbReference type="InterPro" id="IPR001021">
    <property type="entry name" value="Ribosomal_bL25_long"/>
</dbReference>
<dbReference type="InterPro" id="IPR029751">
    <property type="entry name" value="Ribosomal_L25_dom"/>
</dbReference>
<dbReference type="InterPro" id="IPR020930">
    <property type="entry name" value="Ribosomal_uL5_bac-type"/>
</dbReference>
<reference evidence="9 10" key="1">
    <citation type="submission" date="2021-01" db="EMBL/GenBank/DDBJ databases">
        <title>Genomic Encyclopedia of Type Strains, Phase IV (KMG-IV): sequencing the most valuable type-strain genomes for metagenomic binning, comparative biology and taxonomic classification.</title>
        <authorList>
            <person name="Goeker M."/>
        </authorList>
    </citation>
    <scope>NUCLEOTIDE SEQUENCE [LARGE SCALE GENOMIC DNA]</scope>
    <source>
        <strain evidence="9 10">DSM 23711</strain>
    </source>
</reference>
<dbReference type="SUPFAM" id="SSF50715">
    <property type="entry name" value="Ribosomal protein L25-like"/>
    <property type="match status" value="1"/>
</dbReference>
<feature type="domain" description="Large ribosomal subunit protein bL25 beta" evidence="8">
    <location>
        <begin position="100"/>
        <end position="181"/>
    </location>
</feature>
<feature type="region of interest" description="Disordered" evidence="6">
    <location>
        <begin position="176"/>
        <end position="208"/>
    </location>
</feature>
<dbReference type="InterPro" id="IPR037121">
    <property type="entry name" value="Ribosomal_bL25_C"/>
</dbReference>
<protein>
    <recommendedName>
        <fullName evidence="5">Large ribosomal subunit protein bL25</fullName>
    </recommendedName>
    <alternativeName>
        <fullName evidence="5">General stress protein CTC</fullName>
    </alternativeName>
</protein>